<dbReference type="InParanoid" id="A0A2N3NDC4"/>
<feature type="compositionally biased region" description="Basic and acidic residues" evidence="4">
    <location>
        <begin position="878"/>
        <end position="895"/>
    </location>
</feature>
<comment type="caution">
    <text evidence="6">The sequence shown here is derived from an EMBL/GenBank/DDBJ whole genome shotgun (WGS) entry which is preliminary data.</text>
</comment>
<feature type="compositionally biased region" description="Low complexity" evidence="4">
    <location>
        <begin position="209"/>
        <end position="232"/>
    </location>
</feature>
<gene>
    <name evidence="6" type="ORF">jhhlp_002196</name>
</gene>
<feature type="region of interest" description="Disordered" evidence="4">
    <location>
        <begin position="55"/>
        <end position="103"/>
    </location>
</feature>
<feature type="compositionally biased region" description="Low complexity" evidence="4">
    <location>
        <begin position="1075"/>
        <end position="1133"/>
    </location>
</feature>
<dbReference type="CDD" id="cd11660">
    <property type="entry name" value="SANT_TRF"/>
    <property type="match status" value="1"/>
</dbReference>
<dbReference type="PROSITE" id="PS51294">
    <property type="entry name" value="HTH_MYB"/>
    <property type="match status" value="1"/>
</dbReference>
<sequence length="1218" mass="127722">MPEDVTTTAATGSSGDGLQNAPGPEPAPALTSPSLDVQPSVELGFDAASADHLLQSLTDAAAEPLEAPTSNMPAESPAPIAAQPSASPSTNIPGQISFNLGANQNTTPLESALQDTATNAATTTPTNPLGNTTTPLSVQPSMAPPTLPVPPSPTKRAASPISEAPTAKRIKTEPTDEANILSPDQVSSLARATPVPTAPAVTPPPAPATPAAVATPAIPQAPLAAPSTPLPSIEKSPSVKPEPGKETQTPEPAKENATPDPQAHTQTQAPKAAVHPRKRRRMLEAPAQALRGMNMQLLGMTAVQVLEWLSQEPFEESIDALRDLDSDFYASYSFKVTQFEQAWRNFSQTEEDLLEWHKLGLDDQKHRKTVRLANLTRFGIDLFSEDEAYLPTLHERFFKVFVYGTRKFTIDHSNLLLELKTQLALSLLTENTSGKSPADLLQEVFVDGLESTLKERSWNQDSFDDEAAMLTSAEIRMSLLLQEYEESGNNAQVLVERYPPDSLLRQLGSYIHGELVAHADHCQTLAVSARTVGKQQPTTHRSTSLQDDDDYWQKTNTFIADEVTSLLAEITDPKPPADEKPAEATSGSQNPTPAAGGQSSAPNATSQPQESAAAPTADVDVKPLSDAVLNGIGAELGLIRQFINQKISAREAELARASLPATPAPPPVHHDTTAQNLYLLKAAQMPQTQQGVYAHQMPSTAQGAAPAGPPLVPMPGHPQAHLQGHPLPHAGLPQVANHAQGPAAGQGRGTAAPGELPPNQTCPTSILYDKARQAALSKSTAHTRREGIHSTRRPWTPEEEKALMTGLDMVKGPHWSQILSLFGPSGTISDVLKDRTQVQLKDKARNLKLFFLKTQSEMPYYLSAVTGELKTRAPNQAARKEAEERARLSREEDQAKAQGLLGGLSGSLQNSPQMANHNQTGAANMTRQQPSGVVTPAQAALAAQITTPAMAQGQAQSAAAQRPIQASPAPSNAPTREPQAAVPVSAPMVAPAPVPPAAPAPTANMALSTLQAAGAIPAGMADRAKTASSSPAPPTPASTNAAPAQVPAQAAPAQPAQGQAVQTPGVAQSRPQVPPQGQAQAQSQSQSQSQPSAMPTSTPAPVSAPTPAAAPATTTAASTVTTPAPAPAPSVSQLPKMPSLPLSAATLTNFPPTTSAHQNALHSLATSRISTPPVTLSQSFPTSTIPANLFSRVTEAEATNAALLERLRAEMTKEARSG</sequence>
<name>A0A2N3NDC4_9PEZI</name>
<evidence type="ECO:0000256" key="3">
    <source>
        <dbReference type="ARBA" id="ARBA00023306"/>
    </source>
</evidence>
<evidence type="ECO:0000259" key="5">
    <source>
        <dbReference type="PROSITE" id="PS51294"/>
    </source>
</evidence>
<keyword evidence="3" id="KW-0131">Cell cycle</keyword>
<feature type="region of interest" description="Disordered" evidence="4">
    <location>
        <begin position="120"/>
        <end position="280"/>
    </location>
</feature>
<feature type="compositionally biased region" description="Low complexity" evidence="4">
    <location>
        <begin position="952"/>
        <end position="961"/>
    </location>
</feature>
<keyword evidence="2" id="KW-0539">Nucleus</keyword>
<dbReference type="SMART" id="SM00717">
    <property type="entry name" value="SANT"/>
    <property type="match status" value="1"/>
</dbReference>
<keyword evidence="1" id="KW-0238">DNA-binding</keyword>
<feature type="region of interest" description="Disordered" evidence="4">
    <location>
        <begin position="952"/>
        <end position="980"/>
    </location>
</feature>
<feature type="domain" description="HTH myb-type" evidence="5">
    <location>
        <begin position="792"/>
        <end position="844"/>
    </location>
</feature>
<dbReference type="Proteomes" id="UP000233524">
    <property type="component" value="Unassembled WGS sequence"/>
</dbReference>
<feature type="compositionally biased region" description="Low complexity" evidence="4">
    <location>
        <begin position="120"/>
        <end position="135"/>
    </location>
</feature>
<organism evidence="6 7">
    <name type="scientific">Lomentospora prolificans</name>
    <dbReference type="NCBI Taxonomy" id="41688"/>
    <lineage>
        <taxon>Eukaryota</taxon>
        <taxon>Fungi</taxon>
        <taxon>Dikarya</taxon>
        <taxon>Ascomycota</taxon>
        <taxon>Pezizomycotina</taxon>
        <taxon>Sordariomycetes</taxon>
        <taxon>Hypocreomycetidae</taxon>
        <taxon>Microascales</taxon>
        <taxon>Microascaceae</taxon>
        <taxon>Lomentospora</taxon>
    </lineage>
</organism>
<feature type="region of interest" description="Disordered" evidence="4">
    <location>
        <begin position="571"/>
        <end position="618"/>
    </location>
</feature>
<evidence type="ECO:0000313" key="6">
    <source>
        <dbReference type="EMBL" id="PKS10445.1"/>
    </source>
</evidence>
<proteinExistence type="predicted"/>
<dbReference type="GO" id="GO:0010833">
    <property type="term" value="P:telomere maintenance via telomere lengthening"/>
    <property type="evidence" value="ECO:0007669"/>
    <property type="project" value="TreeGrafter"/>
</dbReference>
<evidence type="ECO:0000256" key="2">
    <source>
        <dbReference type="ARBA" id="ARBA00023242"/>
    </source>
</evidence>
<dbReference type="EMBL" id="NLAX01000008">
    <property type="protein sequence ID" value="PKS10445.1"/>
    <property type="molecule type" value="Genomic_DNA"/>
</dbReference>
<feature type="region of interest" description="Disordered" evidence="4">
    <location>
        <begin position="872"/>
        <end position="895"/>
    </location>
</feature>
<feature type="compositionally biased region" description="Basic and acidic residues" evidence="4">
    <location>
        <begin position="571"/>
        <end position="582"/>
    </location>
</feature>
<keyword evidence="7" id="KW-1185">Reference proteome</keyword>
<evidence type="ECO:0000256" key="1">
    <source>
        <dbReference type="ARBA" id="ARBA00023125"/>
    </source>
</evidence>
<dbReference type="STRING" id="41688.A0A2N3NDC4"/>
<dbReference type="Gene3D" id="1.10.10.60">
    <property type="entry name" value="Homeodomain-like"/>
    <property type="match status" value="1"/>
</dbReference>
<feature type="region of interest" description="Disordered" evidence="4">
    <location>
        <begin position="716"/>
        <end position="793"/>
    </location>
</feature>
<dbReference type="InterPro" id="IPR013867">
    <property type="entry name" value="Telomere_rpt-bd_fac_dimer_dom"/>
</dbReference>
<accession>A0A2N3NDC4</accession>
<feature type="compositionally biased region" description="Basic and acidic residues" evidence="4">
    <location>
        <begin position="783"/>
        <end position="793"/>
    </location>
</feature>
<feature type="region of interest" description="Disordered" evidence="4">
    <location>
        <begin position="529"/>
        <end position="548"/>
    </location>
</feature>
<dbReference type="VEuPathDB" id="FungiDB:jhhlp_002196"/>
<dbReference type="Pfam" id="PF08558">
    <property type="entry name" value="TRF"/>
    <property type="match status" value="1"/>
</dbReference>
<dbReference type="SUPFAM" id="SSF46689">
    <property type="entry name" value="Homeodomain-like"/>
    <property type="match status" value="1"/>
</dbReference>
<evidence type="ECO:0000256" key="4">
    <source>
        <dbReference type="SAM" id="MobiDB-lite"/>
    </source>
</evidence>
<dbReference type="InterPro" id="IPR001005">
    <property type="entry name" value="SANT/Myb"/>
</dbReference>
<dbReference type="OrthoDB" id="3366990at2759"/>
<dbReference type="PANTHER" id="PTHR47807">
    <property type="entry name" value="PROTEIN TBF1"/>
    <property type="match status" value="1"/>
</dbReference>
<dbReference type="InterPro" id="IPR052833">
    <property type="entry name" value="Telomeric_DNA-bd_trans-reg"/>
</dbReference>
<dbReference type="InterPro" id="IPR017930">
    <property type="entry name" value="Myb_dom"/>
</dbReference>
<feature type="compositionally biased region" description="Pro residues" evidence="4">
    <location>
        <begin position="142"/>
        <end position="153"/>
    </location>
</feature>
<dbReference type="GO" id="GO:0003691">
    <property type="term" value="F:double-stranded telomeric DNA binding"/>
    <property type="evidence" value="ECO:0007669"/>
    <property type="project" value="TreeGrafter"/>
</dbReference>
<dbReference type="FunFam" id="1.10.10.60:FF:000137">
    <property type="entry name" value="MYB DNA binding protein"/>
    <property type="match status" value="1"/>
</dbReference>
<feature type="compositionally biased region" description="Low complexity" evidence="4">
    <location>
        <begin position="190"/>
        <end position="200"/>
    </location>
</feature>
<dbReference type="AlphaFoldDB" id="A0A2N3NDC4"/>
<dbReference type="InterPro" id="IPR009057">
    <property type="entry name" value="Homeodomain-like_sf"/>
</dbReference>
<feature type="compositionally biased region" description="Low complexity" evidence="4">
    <location>
        <begin position="1037"/>
        <end position="1062"/>
    </location>
</feature>
<protein>
    <recommendedName>
        <fullName evidence="5">HTH myb-type domain-containing protein</fullName>
    </recommendedName>
</protein>
<evidence type="ECO:0000313" key="7">
    <source>
        <dbReference type="Proteomes" id="UP000233524"/>
    </source>
</evidence>
<feature type="compositionally biased region" description="Polar residues" evidence="4">
    <location>
        <begin position="533"/>
        <end position="545"/>
    </location>
</feature>
<feature type="region of interest" description="Disordered" evidence="4">
    <location>
        <begin position="1019"/>
        <end position="1137"/>
    </location>
</feature>
<dbReference type="PANTHER" id="PTHR47807:SF1">
    <property type="entry name" value="PROTEIN TBF1"/>
    <property type="match status" value="1"/>
</dbReference>
<dbReference type="GO" id="GO:0042803">
    <property type="term" value="F:protein homodimerization activity"/>
    <property type="evidence" value="ECO:0007669"/>
    <property type="project" value="InterPro"/>
</dbReference>
<reference evidence="6 7" key="1">
    <citation type="journal article" date="2017" name="G3 (Bethesda)">
        <title>First Draft Genome Sequence of the Pathogenic Fungus Lomentospora prolificans (Formerly Scedosporium prolificans).</title>
        <authorList>
            <person name="Luo R."/>
            <person name="Zimin A."/>
            <person name="Workman R."/>
            <person name="Fan Y."/>
            <person name="Pertea G."/>
            <person name="Grossman N."/>
            <person name="Wear M.P."/>
            <person name="Jia B."/>
            <person name="Miller H."/>
            <person name="Casadevall A."/>
            <person name="Timp W."/>
            <person name="Zhang S.X."/>
            <person name="Salzberg S.L."/>
        </authorList>
    </citation>
    <scope>NUCLEOTIDE SEQUENCE [LARGE SCALE GENOMIC DNA]</scope>
    <source>
        <strain evidence="6 7">JHH-5317</strain>
    </source>
</reference>
<feature type="compositionally biased region" description="Polar residues" evidence="4">
    <location>
        <begin position="90"/>
        <end position="103"/>
    </location>
</feature>
<feature type="region of interest" description="Disordered" evidence="4">
    <location>
        <begin position="1"/>
        <end position="43"/>
    </location>
</feature>
<feature type="compositionally biased region" description="Low complexity" evidence="4">
    <location>
        <begin position="1"/>
        <end position="13"/>
    </location>
</feature>
<feature type="compositionally biased region" description="Polar residues" evidence="4">
    <location>
        <begin position="586"/>
        <end position="610"/>
    </location>
</feature>
<feature type="compositionally biased region" description="Low complexity" evidence="4">
    <location>
        <begin position="73"/>
        <end position="89"/>
    </location>
</feature>